<keyword evidence="2" id="KW-0328">Glycosyltransferase</keyword>
<dbReference type="EMBL" id="JBCFQK010000012">
    <property type="protein sequence ID" value="MFA9194718.1"/>
    <property type="molecule type" value="Genomic_DNA"/>
</dbReference>
<organism evidence="2 3">
    <name type="scientific">Flavobacterium magnesitis</name>
    <dbReference type="NCBI Taxonomy" id="3138077"/>
    <lineage>
        <taxon>Bacteria</taxon>
        <taxon>Pseudomonadati</taxon>
        <taxon>Bacteroidota</taxon>
        <taxon>Flavobacteriia</taxon>
        <taxon>Flavobacteriales</taxon>
        <taxon>Flavobacteriaceae</taxon>
        <taxon>Flavobacterium</taxon>
    </lineage>
</organism>
<evidence type="ECO:0000313" key="2">
    <source>
        <dbReference type="EMBL" id="MFA9194718.1"/>
    </source>
</evidence>
<feature type="domain" description="Glycosyltransferase 2-like" evidence="1">
    <location>
        <begin position="13"/>
        <end position="167"/>
    </location>
</feature>
<dbReference type="InterPro" id="IPR029044">
    <property type="entry name" value="Nucleotide-diphossugar_trans"/>
</dbReference>
<dbReference type="RefSeq" id="WP_373391823.1">
    <property type="nucleotide sequence ID" value="NZ_JBCFQJ010000009.1"/>
</dbReference>
<dbReference type="EC" id="2.4.-.-" evidence="2"/>
<name>A0ABV4TLK6_9FLAO</name>
<dbReference type="GO" id="GO:0016757">
    <property type="term" value="F:glycosyltransferase activity"/>
    <property type="evidence" value="ECO:0007669"/>
    <property type="project" value="UniProtKB-KW"/>
</dbReference>
<dbReference type="Gene3D" id="3.90.550.10">
    <property type="entry name" value="Spore Coat Polysaccharide Biosynthesis Protein SpsA, Chain A"/>
    <property type="match status" value="1"/>
</dbReference>
<keyword evidence="3" id="KW-1185">Reference proteome</keyword>
<dbReference type="PANTHER" id="PTHR22916:SF3">
    <property type="entry name" value="UDP-GLCNAC:BETAGAL BETA-1,3-N-ACETYLGLUCOSAMINYLTRANSFERASE-LIKE PROTEIN 1"/>
    <property type="match status" value="1"/>
</dbReference>
<proteinExistence type="predicted"/>
<dbReference type="InterPro" id="IPR001173">
    <property type="entry name" value="Glyco_trans_2-like"/>
</dbReference>
<reference evidence="2 3" key="1">
    <citation type="submission" date="2024-04" db="EMBL/GenBank/DDBJ databases">
        <title>New Clade of Flavobacterium.</title>
        <authorList>
            <person name="Matos L."/>
            <person name="Proenca D.N."/>
            <person name="Fransisco R.M."/>
            <person name="Chung A.P."/>
            <person name="Maccario L."/>
            <person name="Sorensen S.J."/>
            <person name="Morais P.V."/>
        </authorList>
    </citation>
    <scope>NUCLEOTIDE SEQUENCE [LARGE SCALE GENOMIC DNA]</scope>
    <source>
        <strain evidence="2 3">FBOR7N2.3</strain>
    </source>
</reference>
<keyword evidence="2" id="KW-0808">Transferase</keyword>
<protein>
    <submittedName>
        <fullName evidence="2">Glycosyltransferase</fullName>
        <ecNumber evidence="2">2.4.-.-</ecNumber>
    </submittedName>
</protein>
<evidence type="ECO:0000313" key="3">
    <source>
        <dbReference type="Proteomes" id="UP001574170"/>
    </source>
</evidence>
<dbReference type="SUPFAM" id="SSF53448">
    <property type="entry name" value="Nucleotide-diphospho-sugar transferases"/>
    <property type="match status" value="1"/>
</dbReference>
<dbReference type="Proteomes" id="UP001574170">
    <property type="component" value="Unassembled WGS sequence"/>
</dbReference>
<dbReference type="Pfam" id="PF00535">
    <property type="entry name" value="Glycos_transf_2"/>
    <property type="match status" value="1"/>
</dbReference>
<accession>A0ABV4TLK6</accession>
<sequence length="342" mass="40439">MPEVKNIMQPLISIILPCYNGEKYLSKSIESCLNQTYKNIELIIVNDCSKDKSLLVATHYAQKDDRIKIITNATNKRLPVSLNIGHRIAKGDLLTWTSHDNFYNANAIEVLSNELTQNNSDLVYSDMNLVYENSSKIKKRYLGDIESLPFGNCVGACFLYKKEVFIELNGYNENFFLVEDYDFWLRAFMKFKFFHVKQYLYNYLLQSESLTNQININESKRNLWLANISLLYNQFLNNIGISNPHITDFFKSNLTFEVYDFNFIVSNYSIFQEIEKQFLKTPNYKTKRSLKKAVIKQFKFKIASNNTNSSKKHIYFLLRKYWFYFSINDFRFVIKSMIKYLP</sequence>
<comment type="caution">
    <text evidence="2">The sequence shown here is derived from an EMBL/GenBank/DDBJ whole genome shotgun (WGS) entry which is preliminary data.</text>
</comment>
<gene>
    <name evidence="2" type="ORF">AAGV33_09875</name>
</gene>
<dbReference type="PANTHER" id="PTHR22916">
    <property type="entry name" value="GLYCOSYLTRANSFERASE"/>
    <property type="match status" value="1"/>
</dbReference>
<evidence type="ECO:0000259" key="1">
    <source>
        <dbReference type="Pfam" id="PF00535"/>
    </source>
</evidence>